<dbReference type="PANTHER" id="PTHR12087:SF0">
    <property type="entry name" value="ORIGIN RECOGNITION COMPLEX SUBUNIT 4"/>
    <property type="match status" value="1"/>
</dbReference>
<evidence type="ECO:0000313" key="1">
    <source>
        <dbReference type="EMBL" id="KAI1725316.1"/>
    </source>
</evidence>
<dbReference type="Pfam" id="PF05673">
    <property type="entry name" value="DUF815"/>
    <property type="match status" value="1"/>
</dbReference>
<reference evidence="1" key="1">
    <citation type="submission" date="2022-01" db="EMBL/GenBank/DDBJ databases">
        <title>Genome Sequence Resource for Two Populations of Ditylenchus destructor, the Migratory Endoparasitic Phytonematode.</title>
        <authorList>
            <person name="Zhang H."/>
            <person name="Lin R."/>
            <person name="Xie B."/>
        </authorList>
    </citation>
    <scope>NUCLEOTIDE SEQUENCE</scope>
    <source>
        <strain evidence="1">BazhouSP</strain>
    </source>
</reference>
<organism evidence="1 2">
    <name type="scientific">Ditylenchus destructor</name>
    <dbReference type="NCBI Taxonomy" id="166010"/>
    <lineage>
        <taxon>Eukaryota</taxon>
        <taxon>Metazoa</taxon>
        <taxon>Ecdysozoa</taxon>
        <taxon>Nematoda</taxon>
        <taxon>Chromadorea</taxon>
        <taxon>Rhabditida</taxon>
        <taxon>Tylenchina</taxon>
        <taxon>Tylenchomorpha</taxon>
        <taxon>Sphaerularioidea</taxon>
        <taxon>Anguinidae</taxon>
        <taxon>Anguininae</taxon>
        <taxon>Ditylenchus</taxon>
    </lineage>
</organism>
<gene>
    <name evidence="1" type="ORF">DdX_01972</name>
</gene>
<dbReference type="InterPro" id="IPR027417">
    <property type="entry name" value="P-loop_NTPase"/>
</dbReference>
<proteinExistence type="predicted"/>
<accession>A0AAD4NGR7</accession>
<dbReference type="GO" id="GO:0005664">
    <property type="term" value="C:nuclear origin of replication recognition complex"/>
    <property type="evidence" value="ECO:0007669"/>
    <property type="project" value="TreeGrafter"/>
</dbReference>
<dbReference type="GO" id="GO:0006270">
    <property type="term" value="P:DNA replication initiation"/>
    <property type="evidence" value="ECO:0007669"/>
    <property type="project" value="TreeGrafter"/>
</dbReference>
<comment type="caution">
    <text evidence="1">The sequence shown here is derived from an EMBL/GenBank/DDBJ whole genome shotgun (WGS) entry which is preliminary data.</text>
</comment>
<dbReference type="InterPro" id="IPR016527">
    <property type="entry name" value="ORC4"/>
</dbReference>
<dbReference type="Proteomes" id="UP001201812">
    <property type="component" value="Unassembled WGS sequence"/>
</dbReference>
<name>A0AAD4NGR7_9BILA</name>
<evidence type="ECO:0000313" key="2">
    <source>
        <dbReference type="Proteomes" id="UP001201812"/>
    </source>
</evidence>
<keyword evidence="2" id="KW-1185">Reference proteome</keyword>
<dbReference type="InterPro" id="IPR008533">
    <property type="entry name" value="DUF815"/>
</dbReference>
<dbReference type="EMBL" id="JAKKPZ010000002">
    <property type="protein sequence ID" value="KAI1725316.1"/>
    <property type="molecule type" value="Genomic_DNA"/>
</dbReference>
<dbReference type="SUPFAM" id="SSF52540">
    <property type="entry name" value="P-loop containing nucleoside triphosphate hydrolases"/>
    <property type="match status" value="1"/>
</dbReference>
<dbReference type="Gene3D" id="3.40.50.300">
    <property type="entry name" value="P-loop containing nucleotide triphosphate hydrolases"/>
    <property type="match status" value="1"/>
</dbReference>
<protein>
    <submittedName>
        <fullName evidence="1">ORC (Origin Recognition Complex) subunit</fullName>
    </submittedName>
</protein>
<sequence length="361" mass="41705">MASEVTIQEIIGLEPQKKILVKILLSFKKTKKGASCVLSGRRGSGKMSLLKSSHYLYTNSIPMIILDGEEHTRVKEFAEQGIIDKFDPHKNNGEQRIIVFNHFELFATKQDQKYLYSVLNGSQSNPWLVFMVGTTEHCISILEKRIQSRLCKTRINFDITLTHEQIVESFFAFLSTSMDKHSYQIIKNDSVELSNCIKKCTNRRCSLGAIKKLAIVFVASFPLKLEEETPAKILGYAMDSIWPTNDMMPLLQSIPLRQLCLLRCVMLVQERAKKLEVICREVINEYKRLTNDFDRSMQVSDDSILCRDLDELIFMSVIKLKNGTDVGQFEFRKIYLNVDKETIKVCFKDRLLPQKIQLWIE</sequence>
<dbReference type="AlphaFoldDB" id="A0AAD4NGR7"/>
<dbReference type="PANTHER" id="PTHR12087">
    <property type="entry name" value="ORIGIN RECOGNITION COMPLEX SUBUNIT 4"/>
    <property type="match status" value="1"/>
</dbReference>
<dbReference type="GO" id="GO:0003688">
    <property type="term" value="F:DNA replication origin binding"/>
    <property type="evidence" value="ECO:0007669"/>
    <property type="project" value="TreeGrafter"/>
</dbReference>